<dbReference type="EMBL" id="BJZV01000007">
    <property type="protein sequence ID" value="GEP09853.1"/>
    <property type="molecule type" value="Genomic_DNA"/>
</dbReference>
<evidence type="ECO:0000313" key="3">
    <source>
        <dbReference type="Proteomes" id="UP000321750"/>
    </source>
</evidence>
<comment type="caution">
    <text evidence="2">The sequence shown here is derived from an EMBL/GenBank/DDBJ whole genome shotgun (WGS) entry which is preliminary data.</text>
</comment>
<evidence type="ECO:0000256" key="1">
    <source>
        <dbReference type="SAM" id="MobiDB-lite"/>
    </source>
</evidence>
<proteinExistence type="predicted"/>
<accession>A0A512JIV0</accession>
<keyword evidence="3" id="KW-1185">Reference proteome</keyword>
<gene>
    <name evidence="2" type="ORF">MGN01_16980</name>
</gene>
<evidence type="ECO:0000313" key="2">
    <source>
        <dbReference type="EMBL" id="GEP09853.1"/>
    </source>
</evidence>
<dbReference type="RefSeq" id="WP_147046151.1">
    <property type="nucleotide sequence ID" value="NZ_BJZV01000007.1"/>
</dbReference>
<feature type="region of interest" description="Disordered" evidence="1">
    <location>
        <begin position="89"/>
        <end position="124"/>
    </location>
</feature>
<dbReference type="Proteomes" id="UP000321750">
    <property type="component" value="Unassembled WGS sequence"/>
</dbReference>
<organism evidence="2 3">
    <name type="scientific">Methylobacterium gnaphalii</name>
    <dbReference type="NCBI Taxonomy" id="1010610"/>
    <lineage>
        <taxon>Bacteria</taxon>
        <taxon>Pseudomonadati</taxon>
        <taxon>Pseudomonadota</taxon>
        <taxon>Alphaproteobacteria</taxon>
        <taxon>Hyphomicrobiales</taxon>
        <taxon>Methylobacteriaceae</taxon>
        <taxon>Methylobacterium</taxon>
    </lineage>
</organism>
<dbReference type="AlphaFoldDB" id="A0A512JIV0"/>
<reference evidence="2 3" key="1">
    <citation type="submission" date="2019-07" db="EMBL/GenBank/DDBJ databases">
        <title>Whole genome shotgun sequence of Methylobacterium gnaphalii NBRC 107716.</title>
        <authorList>
            <person name="Hosoyama A."/>
            <person name="Uohara A."/>
            <person name="Ohji S."/>
            <person name="Ichikawa N."/>
        </authorList>
    </citation>
    <scope>NUCLEOTIDE SEQUENCE [LARGE SCALE GENOMIC DNA]</scope>
    <source>
        <strain evidence="2 3">NBRC 107716</strain>
    </source>
</reference>
<sequence>MGLDALNPLAAIGRWTAHYSSCLLHDALSGVRTAFHGVEGRVLDALKGAESRLVDAAAAREERILGELNALRGELKELRDRFGFVGDPVATAPAPASASERLVPRTSSSGDTRLPPGRNHPGGP</sequence>
<feature type="compositionally biased region" description="Low complexity" evidence="1">
    <location>
        <begin position="90"/>
        <end position="99"/>
    </location>
</feature>
<protein>
    <submittedName>
        <fullName evidence="2">Uncharacterized protein</fullName>
    </submittedName>
</protein>
<name>A0A512JIV0_9HYPH</name>